<dbReference type="Pfam" id="PF01411">
    <property type="entry name" value="tRNA-synt_2c"/>
    <property type="match status" value="2"/>
</dbReference>
<evidence type="ECO:0000256" key="1">
    <source>
        <dbReference type="ARBA" id="ARBA00008226"/>
    </source>
</evidence>
<gene>
    <name evidence="11" type="primary">alaS</name>
    <name evidence="14" type="ORF">EI77_03757</name>
</gene>
<keyword evidence="7 11" id="KW-0067">ATP-binding</keyword>
<dbReference type="InterPro" id="IPR003156">
    <property type="entry name" value="DHHA1_dom"/>
</dbReference>
<evidence type="ECO:0000256" key="12">
    <source>
        <dbReference type="SAM" id="Coils"/>
    </source>
</evidence>
<keyword evidence="11" id="KW-0963">Cytoplasm</keyword>
<dbReference type="Pfam" id="PF02272">
    <property type="entry name" value="DHHA1"/>
    <property type="match status" value="1"/>
</dbReference>
<dbReference type="SMART" id="SM00863">
    <property type="entry name" value="tRNA_SAD"/>
    <property type="match status" value="1"/>
</dbReference>
<keyword evidence="4 11" id="KW-0479">Metal-binding</keyword>
<accession>A0A4R7RL08</accession>
<evidence type="ECO:0000256" key="2">
    <source>
        <dbReference type="ARBA" id="ARBA00022555"/>
    </source>
</evidence>
<evidence type="ECO:0000256" key="5">
    <source>
        <dbReference type="ARBA" id="ARBA00022741"/>
    </source>
</evidence>
<dbReference type="PANTHER" id="PTHR11777">
    <property type="entry name" value="ALANYL-TRNA SYNTHETASE"/>
    <property type="match status" value="1"/>
</dbReference>
<dbReference type="GO" id="GO:0005737">
    <property type="term" value="C:cytoplasm"/>
    <property type="evidence" value="ECO:0007669"/>
    <property type="project" value="UniProtKB-SubCell"/>
</dbReference>
<dbReference type="SUPFAM" id="SSF55186">
    <property type="entry name" value="ThrRS/AlaRS common domain"/>
    <property type="match status" value="1"/>
</dbReference>
<dbReference type="EMBL" id="SOCA01000009">
    <property type="protein sequence ID" value="TDU66021.1"/>
    <property type="molecule type" value="Genomic_DNA"/>
</dbReference>
<feature type="binding site" evidence="11">
    <location>
        <position position="842"/>
    </location>
    <ligand>
        <name>Zn(2+)</name>
        <dbReference type="ChEBI" id="CHEBI:29105"/>
    </ligand>
</feature>
<dbReference type="Gene3D" id="3.10.310.40">
    <property type="match status" value="1"/>
</dbReference>
<dbReference type="InterPro" id="IPR023033">
    <property type="entry name" value="Ala_tRNA_ligase_euk/bac"/>
</dbReference>
<comment type="cofactor">
    <cofactor evidence="11">
        <name>Zn(2+)</name>
        <dbReference type="ChEBI" id="CHEBI:29105"/>
    </cofactor>
    <text evidence="11">Binds 1 zinc ion per subunit.</text>
</comment>
<evidence type="ECO:0000256" key="7">
    <source>
        <dbReference type="ARBA" id="ARBA00022840"/>
    </source>
</evidence>
<dbReference type="SUPFAM" id="SSF101353">
    <property type="entry name" value="Putative anticodon-binding domain of alanyl-tRNA synthetase (AlaRS)"/>
    <property type="match status" value="1"/>
</dbReference>
<dbReference type="PRINTS" id="PR00980">
    <property type="entry name" value="TRNASYNTHALA"/>
</dbReference>
<keyword evidence="10 11" id="KW-0030">Aminoacyl-tRNA synthetase</keyword>
<keyword evidence="15" id="KW-1185">Reference proteome</keyword>
<comment type="similarity">
    <text evidence="1 11">Belongs to the class-II aminoacyl-tRNA synthetase family.</text>
</comment>
<comment type="catalytic activity">
    <reaction evidence="11">
        <text>tRNA(Ala) + L-alanine + ATP = L-alanyl-tRNA(Ala) + AMP + diphosphate</text>
        <dbReference type="Rhea" id="RHEA:12540"/>
        <dbReference type="Rhea" id="RHEA-COMP:9657"/>
        <dbReference type="Rhea" id="RHEA-COMP:9923"/>
        <dbReference type="ChEBI" id="CHEBI:30616"/>
        <dbReference type="ChEBI" id="CHEBI:33019"/>
        <dbReference type="ChEBI" id="CHEBI:57972"/>
        <dbReference type="ChEBI" id="CHEBI:78442"/>
        <dbReference type="ChEBI" id="CHEBI:78497"/>
        <dbReference type="ChEBI" id="CHEBI:456215"/>
        <dbReference type="EC" id="6.1.1.7"/>
    </reaction>
</comment>
<dbReference type="HAMAP" id="MF_00036_B">
    <property type="entry name" value="Ala_tRNA_synth_B"/>
    <property type="match status" value="1"/>
</dbReference>
<feature type="binding site" evidence="11">
    <location>
        <position position="733"/>
    </location>
    <ligand>
        <name>Zn(2+)</name>
        <dbReference type="ChEBI" id="CHEBI:29105"/>
    </ligand>
</feature>
<keyword evidence="8 11" id="KW-0694">RNA-binding</keyword>
<evidence type="ECO:0000256" key="3">
    <source>
        <dbReference type="ARBA" id="ARBA00022598"/>
    </source>
</evidence>
<dbReference type="InterPro" id="IPR018164">
    <property type="entry name" value="Ala-tRNA-synth_IIc_N"/>
</dbReference>
<evidence type="ECO:0000256" key="6">
    <source>
        <dbReference type="ARBA" id="ARBA00022833"/>
    </source>
</evidence>
<keyword evidence="9 11" id="KW-0648">Protein biosynthesis</keyword>
<keyword evidence="6 11" id="KW-0862">Zinc</keyword>
<dbReference type="GO" id="GO:0008270">
    <property type="term" value="F:zinc ion binding"/>
    <property type="evidence" value="ECO:0007669"/>
    <property type="project" value="UniProtKB-UniRule"/>
</dbReference>
<dbReference type="GO" id="GO:0000049">
    <property type="term" value="F:tRNA binding"/>
    <property type="evidence" value="ECO:0007669"/>
    <property type="project" value="UniProtKB-KW"/>
</dbReference>
<dbReference type="GO" id="GO:0006419">
    <property type="term" value="P:alanyl-tRNA aminoacylation"/>
    <property type="evidence" value="ECO:0007669"/>
    <property type="project" value="UniProtKB-UniRule"/>
</dbReference>
<evidence type="ECO:0000256" key="8">
    <source>
        <dbReference type="ARBA" id="ARBA00022884"/>
    </source>
</evidence>
<dbReference type="SUPFAM" id="SSF55681">
    <property type="entry name" value="Class II aaRS and biotin synthetases"/>
    <property type="match status" value="1"/>
</dbReference>
<keyword evidence="3 11" id="KW-0436">Ligase</keyword>
<dbReference type="InterPro" id="IPR018162">
    <property type="entry name" value="Ala-tRNA-ligase_IIc_anticod-bd"/>
</dbReference>
<comment type="domain">
    <text evidence="11">Consists of three domains; the N-terminal catalytic domain, the editing domain and the C-terminal C-Ala domain. The editing domain removes incorrectly charged amino acids, while the C-Ala domain, along with tRNA(Ala), serves as a bridge to cooperatively bring together the editing and aminoacylation centers thus stimulating deacylation of misacylated tRNAs.</text>
</comment>
<evidence type="ECO:0000259" key="13">
    <source>
        <dbReference type="PROSITE" id="PS50860"/>
    </source>
</evidence>
<dbReference type="InterPro" id="IPR002318">
    <property type="entry name" value="Ala-tRNA-lgiase_IIc"/>
</dbReference>
<sequence>MSAVPTAAQIRQTFLDFFKSKDHTIVPSDNVGYTSRDGARIFTNAGMNQFVPIFLGERSADVDTWPGVLSKGLPTRAADTQKCIRAGGKHNDLEDVGLDTYHHTFFEMLGNWSFGDYFKKEAISWSWELIVERFKFPPSRVFATIYQPDKSKGDPADRDEESWNLWAEKFRAVGLDPDIHIVNGNKKDNFWMMADTGPCGPCTEIHIDLTPGPIELSEERQREGAKLVNGSDASCIEIWNNVFIQYNANPDGTFTPLPAQHVDTGMGFERLTSIIQGTKNFTDFETAKISNYDTDVFKPIFDELTKLSGKHYQSTLPLPNEQGHVIPVTEQEKIDVAFRVIADHLRTLSFSIADGIQPGNSDRNYTLRRILRRAVKYGRTLEFKEPFFYKLVDVLAQHMGDVFPELRARKEQIKAVLKVEEEAFNRTLDKGLAIFDDRLNHIIDFNKQLDACRDLNDAAGKNGRVIFQTTKGSWGDVRTFLDLLTQLIKAAQPIVFASGAKSAFTVTSSRLETSWASAEDIYREAIAYDSEKELGGELEVELAVHLSEFTSALHNVPSLPMIIPGAVAFELYDTFGFPLDLTELLARERGLNVDTAGFDKLMDEQKKRAREAGQKNKQIVSVSEIETKEPTKFIGYDALSTEAKVLEVVSMKDKTAIILDSSVCYAEMGGQIGDSGQIILGANTYPISSTTKVGNTWLHFIEGEETPAVGSTVSIEVDAARRHAIERHHTVTHILHWALHEVVNQEATQKGSNVTAEKLTFDFNNAALTAGQLADIERLVNERIVANDPVSWNEVPYAEVKSNTGIMQLFGEKYPENVRVVQIGGKPLAFDGYSMELCGGTHTRHTGQIGLFRLIGEGAVAAGVRRIEAIAGLEAYNAARADADLLKLLAGKVSAQGTADLEKKIEGLLSQQKELEKALKAAQQREASGKAKELLATAENNTLIANLGDVDGDYAMAVNDALKGVFNGVIVLASTGGGNVTLMATVSKEHQAKVQAGKIIQTIAPIVGGKGGGKPDFARGGGKDVSKVDAALAEARKLVG</sequence>
<dbReference type="InterPro" id="IPR018163">
    <property type="entry name" value="Thr/Ala-tRNA-synth_IIc_edit"/>
</dbReference>
<dbReference type="GO" id="GO:0005524">
    <property type="term" value="F:ATP binding"/>
    <property type="evidence" value="ECO:0007669"/>
    <property type="project" value="UniProtKB-UniRule"/>
</dbReference>
<dbReference type="Gene3D" id="3.30.980.10">
    <property type="entry name" value="Threonyl-trna Synthetase, Chain A, domain 2"/>
    <property type="match status" value="1"/>
</dbReference>
<comment type="function">
    <text evidence="11">Catalyzes the attachment of alanine to tRNA(Ala) in a two-step reaction: alanine is first activated by ATP to form Ala-AMP and then transferred to the acceptor end of tRNA(Ala). Also edits incorrectly charged Ser-tRNA(Ala) and Gly-tRNA(Ala) via its editing domain.</text>
</comment>
<dbReference type="AlphaFoldDB" id="A0A4R7RL08"/>
<feature type="coiled-coil region" evidence="12">
    <location>
        <begin position="898"/>
        <end position="925"/>
    </location>
</feature>
<evidence type="ECO:0000313" key="15">
    <source>
        <dbReference type="Proteomes" id="UP000295662"/>
    </source>
</evidence>
<dbReference type="CDD" id="cd00673">
    <property type="entry name" value="AlaRS_core"/>
    <property type="match status" value="1"/>
</dbReference>
<keyword evidence="2 11" id="KW-0820">tRNA-binding</keyword>
<dbReference type="PANTHER" id="PTHR11777:SF9">
    <property type="entry name" value="ALANINE--TRNA LIGASE, CYTOPLASMIC"/>
    <property type="match status" value="1"/>
</dbReference>
<evidence type="ECO:0000256" key="10">
    <source>
        <dbReference type="ARBA" id="ARBA00023146"/>
    </source>
</evidence>
<keyword evidence="5 11" id="KW-0547">Nucleotide-binding</keyword>
<dbReference type="InterPro" id="IPR018165">
    <property type="entry name" value="Ala-tRNA-synth_IIc_core"/>
</dbReference>
<evidence type="ECO:0000256" key="11">
    <source>
        <dbReference type="HAMAP-Rule" id="MF_00036"/>
    </source>
</evidence>
<dbReference type="RefSeq" id="WP_243838930.1">
    <property type="nucleotide sequence ID" value="NZ_SOCA01000009.1"/>
</dbReference>
<comment type="subcellular location">
    <subcellularLocation>
        <location evidence="11">Cytoplasm</location>
    </subcellularLocation>
</comment>
<dbReference type="InterPro" id="IPR045864">
    <property type="entry name" value="aa-tRNA-synth_II/BPL/LPL"/>
</dbReference>
<comment type="caution">
    <text evidence="14">The sequence shown here is derived from an EMBL/GenBank/DDBJ whole genome shotgun (WGS) entry which is preliminary data.</text>
</comment>
<name>A0A4R7RL08_9BACT</name>
<keyword evidence="12" id="KW-0175">Coiled coil</keyword>
<dbReference type="InterPro" id="IPR050058">
    <property type="entry name" value="Ala-tRNA_ligase"/>
</dbReference>
<dbReference type="GO" id="GO:0002161">
    <property type="term" value="F:aminoacyl-tRNA deacylase activity"/>
    <property type="evidence" value="ECO:0007669"/>
    <property type="project" value="TreeGrafter"/>
</dbReference>
<feature type="binding site" evidence="11">
    <location>
        <position position="729"/>
    </location>
    <ligand>
        <name>Zn(2+)</name>
        <dbReference type="ChEBI" id="CHEBI:29105"/>
    </ligand>
</feature>
<dbReference type="Proteomes" id="UP000295662">
    <property type="component" value="Unassembled WGS sequence"/>
</dbReference>
<dbReference type="GO" id="GO:0004813">
    <property type="term" value="F:alanine-tRNA ligase activity"/>
    <property type="evidence" value="ECO:0007669"/>
    <property type="project" value="UniProtKB-UniRule"/>
</dbReference>
<dbReference type="SUPFAM" id="SSF50447">
    <property type="entry name" value="Translation proteins"/>
    <property type="match status" value="1"/>
</dbReference>
<feature type="binding site" evidence="11">
    <location>
        <position position="838"/>
    </location>
    <ligand>
        <name>Zn(2+)</name>
        <dbReference type="ChEBI" id="CHEBI:29105"/>
    </ligand>
</feature>
<feature type="domain" description="Alanyl-transfer RNA synthetases family profile" evidence="13">
    <location>
        <begin position="5"/>
        <end position="881"/>
    </location>
</feature>
<dbReference type="FunFam" id="3.10.310.40:FF:000001">
    <property type="entry name" value="Alanine--tRNA ligase"/>
    <property type="match status" value="1"/>
</dbReference>
<dbReference type="Gene3D" id="3.30.930.10">
    <property type="entry name" value="Bira Bifunctional Protein, Domain 2"/>
    <property type="match status" value="1"/>
</dbReference>
<dbReference type="InterPro" id="IPR009000">
    <property type="entry name" value="Transl_B-barrel_sf"/>
</dbReference>
<evidence type="ECO:0000256" key="4">
    <source>
        <dbReference type="ARBA" id="ARBA00022723"/>
    </source>
</evidence>
<dbReference type="InterPro" id="IPR012947">
    <property type="entry name" value="tRNA_SAD"/>
</dbReference>
<dbReference type="FunFam" id="3.30.930.10:FF:000011">
    <property type="entry name" value="Alanine--tRNA ligase, cytoplasmic"/>
    <property type="match status" value="1"/>
</dbReference>
<evidence type="ECO:0000313" key="14">
    <source>
        <dbReference type="EMBL" id="TDU66021.1"/>
    </source>
</evidence>
<reference evidence="14 15" key="1">
    <citation type="submission" date="2019-03" db="EMBL/GenBank/DDBJ databases">
        <title>Genomic Encyclopedia of Archaeal and Bacterial Type Strains, Phase II (KMG-II): from individual species to whole genera.</title>
        <authorList>
            <person name="Goeker M."/>
        </authorList>
    </citation>
    <scope>NUCLEOTIDE SEQUENCE [LARGE SCALE GENOMIC DNA]</scope>
    <source>
        <strain evidence="14 15">ATCC 25309</strain>
    </source>
</reference>
<dbReference type="Pfam" id="PF07973">
    <property type="entry name" value="tRNA_SAD"/>
    <property type="match status" value="1"/>
</dbReference>
<evidence type="ECO:0000256" key="9">
    <source>
        <dbReference type="ARBA" id="ARBA00022917"/>
    </source>
</evidence>
<dbReference type="PROSITE" id="PS50860">
    <property type="entry name" value="AA_TRNA_LIGASE_II_ALA"/>
    <property type="match status" value="1"/>
</dbReference>
<protein>
    <recommendedName>
        <fullName evidence="11">Alanine--tRNA ligase</fullName>
        <ecNumber evidence="11">6.1.1.7</ecNumber>
    </recommendedName>
    <alternativeName>
        <fullName evidence="11">Alanyl-tRNA synthetase</fullName>
        <shortName evidence="11">AlaRS</shortName>
    </alternativeName>
</protein>
<dbReference type="Gene3D" id="2.40.30.130">
    <property type="match status" value="1"/>
</dbReference>
<proteinExistence type="inferred from homology"/>
<dbReference type="EC" id="6.1.1.7" evidence="11"/>
<organism evidence="14 15">
    <name type="scientific">Prosthecobacter fusiformis</name>
    <dbReference type="NCBI Taxonomy" id="48464"/>
    <lineage>
        <taxon>Bacteria</taxon>
        <taxon>Pseudomonadati</taxon>
        <taxon>Verrucomicrobiota</taxon>
        <taxon>Verrucomicrobiia</taxon>
        <taxon>Verrucomicrobiales</taxon>
        <taxon>Verrucomicrobiaceae</taxon>
        <taxon>Prosthecobacter</taxon>
    </lineage>
</organism>
<dbReference type="FunFam" id="3.30.980.10:FF:000004">
    <property type="entry name" value="Alanine--tRNA ligase, cytoplasmic"/>
    <property type="match status" value="1"/>
</dbReference>